<evidence type="ECO:0000256" key="3">
    <source>
        <dbReference type="ARBA" id="ARBA00022692"/>
    </source>
</evidence>
<evidence type="ECO:0000256" key="5">
    <source>
        <dbReference type="ARBA" id="ARBA00023136"/>
    </source>
</evidence>
<dbReference type="Gene3D" id="1.20.1250.20">
    <property type="entry name" value="MFS general substrate transporter like domains"/>
    <property type="match status" value="1"/>
</dbReference>
<evidence type="ECO:0000256" key="4">
    <source>
        <dbReference type="ARBA" id="ARBA00022989"/>
    </source>
</evidence>
<evidence type="ECO:0000256" key="7">
    <source>
        <dbReference type="SAM" id="Phobius"/>
    </source>
</evidence>
<keyword evidence="3 7" id="KW-0812">Transmembrane</keyword>
<dbReference type="EMBL" id="JACCJC010000130">
    <property type="protein sequence ID" value="KAF6223855.1"/>
    <property type="molecule type" value="Genomic_DNA"/>
</dbReference>
<comment type="caution">
    <text evidence="9">The sequence shown here is derived from an EMBL/GenBank/DDBJ whole genome shotgun (WGS) entry which is preliminary data.</text>
</comment>
<name>A0A8H6CI97_9LECA</name>
<feature type="compositionally biased region" description="Basic and acidic residues" evidence="6">
    <location>
        <begin position="1"/>
        <end position="20"/>
    </location>
</feature>
<dbReference type="PROSITE" id="PS50850">
    <property type="entry name" value="MFS"/>
    <property type="match status" value="1"/>
</dbReference>
<reference evidence="9 10" key="1">
    <citation type="journal article" date="2020" name="Genomics">
        <title>Complete, high-quality genomes from long-read metagenomic sequencing of two wolf lichen thalli reveals enigmatic genome architecture.</title>
        <authorList>
            <person name="McKenzie S.K."/>
            <person name="Walston R.F."/>
            <person name="Allen J.L."/>
        </authorList>
    </citation>
    <scope>NUCLEOTIDE SEQUENCE [LARGE SCALE GENOMIC DNA]</scope>
    <source>
        <strain evidence="9">WasteWater2</strain>
    </source>
</reference>
<evidence type="ECO:0000313" key="9">
    <source>
        <dbReference type="EMBL" id="KAF6223855.1"/>
    </source>
</evidence>
<keyword evidence="5 7" id="KW-0472">Membrane</keyword>
<dbReference type="OrthoDB" id="2533084at2759"/>
<feature type="transmembrane region" description="Helical" evidence="7">
    <location>
        <begin position="121"/>
        <end position="138"/>
    </location>
</feature>
<dbReference type="InterPro" id="IPR011701">
    <property type="entry name" value="MFS"/>
</dbReference>
<feature type="transmembrane region" description="Helical" evidence="7">
    <location>
        <begin position="444"/>
        <end position="466"/>
    </location>
</feature>
<evidence type="ECO:0000259" key="8">
    <source>
        <dbReference type="PROSITE" id="PS50850"/>
    </source>
</evidence>
<gene>
    <name evidence="9" type="ORF">HO173_013100</name>
</gene>
<protein>
    <recommendedName>
        <fullName evidence="8">Major facilitator superfamily (MFS) profile domain-containing protein</fullName>
    </recommendedName>
</protein>
<organism evidence="9 10">
    <name type="scientific">Letharia columbiana</name>
    <dbReference type="NCBI Taxonomy" id="112416"/>
    <lineage>
        <taxon>Eukaryota</taxon>
        <taxon>Fungi</taxon>
        <taxon>Dikarya</taxon>
        <taxon>Ascomycota</taxon>
        <taxon>Pezizomycotina</taxon>
        <taxon>Lecanoromycetes</taxon>
        <taxon>OSLEUM clade</taxon>
        <taxon>Lecanoromycetidae</taxon>
        <taxon>Lecanorales</taxon>
        <taxon>Lecanorineae</taxon>
        <taxon>Parmeliaceae</taxon>
        <taxon>Letharia</taxon>
    </lineage>
</organism>
<dbReference type="Proteomes" id="UP000578531">
    <property type="component" value="Unassembled WGS sequence"/>
</dbReference>
<dbReference type="GeneID" id="59294728"/>
<feature type="transmembrane region" description="Helical" evidence="7">
    <location>
        <begin position="279"/>
        <end position="303"/>
    </location>
</feature>
<feature type="transmembrane region" description="Helical" evidence="7">
    <location>
        <begin position="56"/>
        <end position="79"/>
    </location>
</feature>
<sequence length="528" mass="57777">MELTDSSRKPGQKDESDDSARVPAKLSSAGFTLIPQPSDDLKDPLNWSSLKKATTLFIWCFGSFVTTASGLGNALGYFVQAKAYNKRDPIALSYSVVAATAGIAIGPLFAVPLARRYGRTFIFFWSLVGLLVTGIWSATMTRSNQYGAFVAARLFGGLFGGTAPTLGADTIVDIFFLHQRGKAFTVLNLSFLAGVVVGPTMSGFIVGSTSWTVQFWWSNGLEGIIIILTLALLEDTYYDRTPEGGEYRGRWPENFFANRVATFFCGARMIPSISMAETFQIFCNSFLIGICPVTILCGALTLIDFGFAAFFNIILTVFLQDPVVMGGYAFTPVQNAEFILCLWFGVIIAQLYGHFANDRIPLWICHRKGGIWQPEYRLHTLWLPGLVVLPIALGLYGASLQYHLHYMVLALANFLGGFATNAIIPVTVNYIIECFKGHASESAAIMGVYRLAFSLTLPFFVPAWIIKVGTGWCLGMAAILSVFAYGGVALLMWKGAEIRRWSFQSLSSNEGGLRVMTSAGSIEEPRVI</sequence>
<comment type="subcellular location">
    <subcellularLocation>
        <location evidence="1">Membrane</location>
        <topology evidence="1">Multi-pass membrane protein</topology>
    </subcellularLocation>
</comment>
<feature type="transmembrane region" description="Helical" evidence="7">
    <location>
        <begin position="91"/>
        <end position="114"/>
    </location>
</feature>
<feature type="transmembrane region" description="Helical" evidence="7">
    <location>
        <begin position="189"/>
        <end position="209"/>
    </location>
</feature>
<feature type="transmembrane region" description="Helical" evidence="7">
    <location>
        <begin position="150"/>
        <end position="177"/>
    </location>
</feature>
<dbReference type="PANTHER" id="PTHR23502:SF132">
    <property type="entry name" value="POLYAMINE TRANSPORTER 2-RELATED"/>
    <property type="match status" value="1"/>
</dbReference>
<dbReference type="GO" id="GO:0005886">
    <property type="term" value="C:plasma membrane"/>
    <property type="evidence" value="ECO:0007669"/>
    <property type="project" value="TreeGrafter"/>
</dbReference>
<feature type="domain" description="Major facilitator superfamily (MFS) profile" evidence="8">
    <location>
        <begin position="48"/>
        <end position="499"/>
    </location>
</feature>
<dbReference type="InterPro" id="IPR036259">
    <property type="entry name" value="MFS_trans_sf"/>
</dbReference>
<dbReference type="InterPro" id="IPR020846">
    <property type="entry name" value="MFS_dom"/>
</dbReference>
<keyword evidence="4 7" id="KW-1133">Transmembrane helix</keyword>
<dbReference type="RefSeq" id="XP_037158167.1">
    <property type="nucleotide sequence ID" value="XM_037314925.1"/>
</dbReference>
<evidence type="ECO:0000256" key="6">
    <source>
        <dbReference type="SAM" id="MobiDB-lite"/>
    </source>
</evidence>
<feature type="transmembrane region" description="Helical" evidence="7">
    <location>
        <begin position="376"/>
        <end position="398"/>
    </location>
</feature>
<feature type="transmembrane region" description="Helical" evidence="7">
    <location>
        <begin position="336"/>
        <end position="355"/>
    </location>
</feature>
<dbReference type="AlphaFoldDB" id="A0A8H6CI97"/>
<dbReference type="GO" id="GO:0022857">
    <property type="term" value="F:transmembrane transporter activity"/>
    <property type="evidence" value="ECO:0007669"/>
    <property type="project" value="InterPro"/>
</dbReference>
<accession>A0A8H6CI97</accession>
<proteinExistence type="predicted"/>
<feature type="region of interest" description="Disordered" evidence="6">
    <location>
        <begin position="1"/>
        <end position="22"/>
    </location>
</feature>
<keyword evidence="10" id="KW-1185">Reference proteome</keyword>
<evidence type="ECO:0000313" key="10">
    <source>
        <dbReference type="Proteomes" id="UP000578531"/>
    </source>
</evidence>
<dbReference type="SUPFAM" id="SSF103473">
    <property type="entry name" value="MFS general substrate transporter"/>
    <property type="match status" value="1"/>
</dbReference>
<dbReference type="Pfam" id="PF07690">
    <property type="entry name" value="MFS_1"/>
    <property type="match status" value="1"/>
</dbReference>
<dbReference type="PANTHER" id="PTHR23502">
    <property type="entry name" value="MAJOR FACILITATOR SUPERFAMILY"/>
    <property type="match status" value="1"/>
</dbReference>
<evidence type="ECO:0000256" key="1">
    <source>
        <dbReference type="ARBA" id="ARBA00004141"/>
    </source>
</evidence>
<feature type="transmembrane region" description="Helical" evidence="7">
    <location>
        <begin position="472"/>
        <end position="493"/>
    </location>
</feature>
<evidence type="ECO:0000256" key="2">
    <source>
        <dbReference type="ARBA" id="ARBA00022448"/>
    </source>
</evidence>
<feature type="transmembrane region" description="Helical" evidence="7">
    <location>
        <begin position="215"/>
        <end position="233"/>
    </location>
</feature>
<keyword evidence="2" id="KW-0813">Transport</keyword>
<feature type="transmembrane region" description="Helical" evidence="7">
    <location>
        <begin position="404"/>
        <end position="432"/>
    </location>
</feature>